<evidence type="ECO:0008006" key="3">
    <source>
        <dbReference type="Google" id="ProtNLM"/>
    </source>
</evidence>
<dbReference type="InterPro" id="IPR027417">
    <property type="entry name" value="P-loop_NTPase"/>
</dbReference>
<dbReference type="GO" id="GO:0046404">
    <property type="term" value="F:ATP-dependent polydeoxyribonucleotide 5'-hydroxyl-kinase activity"/>
    <property type="evidence" value="ECO:0007669"/>
    <property type="project" value="TreeGrafter"/>
</dbReference>
<dbReference type="PANTHER" id="PTHR12083:SF9">
    <property type="entry name" value="BIFUNCTIONAL POLYNUCLEOTIDE PHOSPHATASE_KINASE"/>
    <property type="match status" value="1"/>
</dbReference>
<dbReference type="GO" id="GO:0006281">
    <property type="term" value="P:DNA repair"/>
    <property type="evidence" value="ECO:0007669"/>
    <property type="project" value="TreeGrafter"/>
</dbReference>
<dbReference type="KEGG" id="gaw:V144x_06950"/>
<dbReference type="InterPro" id="IPR017101">
    <property type="entry name" value="P-loop_ATP/GTP-bd_All4644_prd"/>
</dbReference>
<protein>
    <recommendedName>
        <fullName evidence="3">Zeta toxin</fullName>
    </recommendedName>
</protein>
<dbReference type="AlphaFoldDB" id="A0A517VQK1"/>
<reference evidence="1 2" key="1">
    <citation type="submission" date="2019-03" db="EMBL/GenBank/DDBJ databases">
        <title>Deep-cultivation of Planctomycetes and their phenomic and genomic characterization uncovers novel biology.</title>
        <authorList>
            <person name="Wiegand S."/>
            <person name="Jogler M."/>
            <person name="Boedeker C."/>
            <person name="Pinto D."/>
            <person name="Vollmers J."/>
            <person name="Rivas-Marin E."/>
            <person name="Kohn T."/>
            <person name="Peeters S.H."/>
            <person name="Heuer A."/>
            <person name="Rast P."/>
            <person name="Oberbeckmann S."/>
            <person name="Bunk B."/>
            <person name="Jeske O."/>
            <person name="Meyerdierks A."/>
            <person name="Storesund J.E."/>
            <person name="Kallscheuer N."/>
            <person name="Luecker S."/>
            <person name="Lage O.M."/>
            <person name="Pohl T."/>
            <person name="Merkel B.J."/>
            <person name="Hornburger P."/>
            <person name="Mueller R.-W."/>
            <person name="Bruemmer F."/>
            <person name="Labrenz M."/>
            <person name="Spormann A.M."/>
            <person name="Op den Camp H."/>
            <person name="Overmann J."/>
            <person name="Amann R."/>
            <person name="Jetten M.S.M."/>
            <person name="Mascher T."/>
            <person name="Medema M.H."/>
            <person name="Devos D.P."/>
            <person name="Kaster A.-K."/>
            <person name="Ovreas L."/>
            <person name="Rohde M."/>
            <person name="Galperin M.Y."/>
            <person name="Jogler C."/>
        </authorList>
    </citation>
    <scope>NUCLEOTIDE SEQUENCE [LARGE SCALE GENOMIC DNA]</scope>
    <source>
        <strain evidence="1 2">V144</strain>
    </source>
</reference>
<dbReference type="SUPFAM" id="SSF52540">
    <property type="entry name" value="P-loop containing nucleoside triphosphate hydrolases"/>
    <property type="match status" value="1"/>
</dbReference>
<dbReference type="GO" id="GO:0046403">
    <property type="term" value="F:polynucleotide 3'-phosphatase activity"/>
    <property type="evidence" value="ECO:0007669"/>
    <property type="project" value="TreeGrafter"/>
</dbReference>
<dbReference type="RefSeq" id="WP_144981372.1">
    <property type="nucleotide sequence ID" value="NZ_CP037920.1"/>
</dbReference>
<dbReference type="EMBL" id="CP037920">
    <property type="protein sequence ID" value="QDT95253.1"/>
    <property type="molecule type" value="Genomic_DNA"/>
</dbReference>
<dbReference type="PANTHER" id="PTHR12083">
    <property type="entry name" value="BIFUNCTIONAL POLYNUCLEOTIDE PHOSPHATASE/KINASE"/>
    <property type="match status" value="1"/>
</dbReference>
<sequence length="148" mass="17284">MEAVVFMGLPASGKSSFYKERFFSTHVRINLDLLKTRHRELLLLEACLQTKQRFVIDNTNPTRADRSRYIKAAKTARLDVVGYYFQSVIEECLKRNEIRSETERVHDVAVLSIATKLELPSFDEGFDQLFYVQIKSGEFVIEEWNEEI</sequence>
<proteinExistence type="predicted"/>
<dbReference type="Pfam" id="PF13671">
    <property type="entry name" value="AAA_33"/>
    <property type="match status" value="1"/>
</dbReference>
<accession>A0A517VQK1</accession>
<dbReference type="Gene3D" id="3.40.50.300">
    <property type="entry name" value="P-loop containing nucleotide triphosphate hydrolases"/>
    <property type="match status" value="1"/>
</dbReference>
<gene>
    <name evidence="1" type="ORF">V144x_06950</name>
</gene>
<evidence type="ECO:0000313" key="1">
    <source>
        <dbReference type="EMBL" id="QDT95253.1"/>
    </source>
</evidence>
<name>A0A517VQK1_9PLAN</name>
<dbReference type="Proteomes" id="UP000318704">
    <property type="component" value="Chromosome"/>
</dbReference>
<organism evidence="1 2">
    <name type="scientific">Gimesia aquarii</name>
    <dbReference type="NCBI Taxonomy" id="2527964"/>
    <lineage>
        <taxon>Bacteria</taxon>
        <taxon>Pseudomonadati</taxon>
        <taxon>Planctomycetota</taxon>
        <taxon>Planctomycetia</taxon>
        <taxon>Planctomycetales</taxon>
        <taxon>Planctomycetaceae</taxon>
        <taxon>Gimesia</taxon>
    </lineage>
</organism>
<dbReference type="PIRSF" id="PIRSF037081">
    <property type="entry name" value="P-loop_All4644_prd"/>
    <property type="match status" value="1"/>
</dbReference>
<dbReference type="GO" id="GO:0003690">
    <property type="term" value="F:double-stranded DNA binding"/>
    <property type="evidence" value="ECO:0007669"/>
    <property type="project" value="TreeGrafter"/>
</dbReference>
<evidence type="ECO:0000313" key="2">
    <source>
        <dbReference type="Proteomes" id="UP000318704"/>
    </source>
</evidence>